<dbReference type="EMBL" id="LKST01000003">
    <property type="protein sequence ID" value="KQB83925.1"/>
    <property type="molecule type" value="Genomic_DNA"/>
</dbReference>
<evidence type="ECO:0000259" key="6">
    <source>
        <dbReference type="PROSITE" id="PS50977"/>
    </source>
</evidence>
<dbReference type="AlphaFoldDB" id="A0A0Q0TXY3"/>
<evidence type="ECO:0000256" key="4">
    <source>
        <dbReference type="ARBA" id="ARBA00023163"/>
    </source>
</evidence>
<reference evidence="7 8" key="1">
    <citation type="submission" date="2015-10" db="EMBL/GenBank/DDBJ databases">
        <title>Corynebacteirum lowii and Corynebacterium oculi species nova, derived from human clinical disease and and emended description of Corynebacterium mastiditis.</title>
        <authorList>
            <person name="Bernard K."/>
            <person name="Pacheco A.L."/>
            <person name="Mcdougall C."/>
            <person name="Burtx T."/>
            <person name="Weibe D."/>
            <person name="Tyler S."/>
            <person name="Olson A.B."/>
            <person name="Cnockaert M."/>
            <person name="Eguchi H."/>
            <person name="Kuwahara T."/>
            <person name="Nakayama-Imaohji H."/>
            <person name="Boudewijins M."/>
            <person name="Van Hoecke F."/>
            <person name="Bernier A.-M."/>
            <person name="Vandamme P."/>
        </authorList>
    </citation>
    <scope>NUCLEOTIDE SEQUENCE [LARGE SCALE GENOMIC DNA]</scope>
    <source>
        <strain evidence="7 8">NML 130210</strain>
    </source>
</reference>
<organism evidence="7 8">
    <name type="scientific">Corynebacterium oculi</name>
    <dbReference type="NCBI Taxonomy" id="1544416"/>
    <lineage>
        <taxon>Bacteria</taxon>
        <taxon>Bacillati</taxon>
        <taxon>Actinomycetota</taxon>
        <taxon>Actinomycetes</taxon>
        <taxon>Mycobacteriales</taxon>
        <taxon>Corynebacteriaceae</taxon>
        <taxon>Corynebacterium</taxon>
    </lineage>
</organism>
<dbReference type="SUPFAM" id="SSF48498">
    <property type="entry name" value="Tetracyclin repressor-like, C-terminal domain"/>
    <property type="match status" value="1"/>
</dbReference>
<dbReference type="SUPFAM" id="SSF46689">
    <property type="entry name" value="Homeodomain-like"/>
    <property type="match status" value="1"/>
</dbReference>
<dbReference type="OrthoDB" id="9816296at2"/>
<dbReference type="RefSeq" id="WP_055123047.1">
    <property type="nucleotide sequence ID" value="NZ_LKST01000003.1"/>
</dbReference>
<dbReference type="Pfam" id="PF00440">
    <property type="entry name" value="TetR_N"/>
    <property type="match status" value="1"/>
</dbReference>
<keyword evidence="4" id="KW-0804">Transcription</keyword>
<keyword evidence="8" id="KW-1185">Reference proteome</keyword>
<keyword evidence="2" id="KW-0805">Transcription regulation</keyword>
<keyword evidence="3 5" id="KW-0238">DNA-binding</keyword>
<evidence type="ECO:0000256" key="2">
    <source>
        <dbReference type="ARBA" id="ARBA00023015"/>
    </source>
</evidence>
<evidence type="ECO:0000256" key="1">
    <source>
        <dbReference type="ARBA" id="ARBA00022491"/>
    </source>
</evidence>
<keyword evidence="1" id="KW-0678">Repressor</keyword>
<sequence length="197" mass="21463">MPARINAEERRRLVIEAAFRQVVAEGVEGITLRKVAAEADLNIGSVRHFFDGHEELLAAAVREAGDRMGHRLALHPMDRLRGLRGEEAVNAMQALVEQVLPVDDVRHAEAIVVVEFIRASRVNPVFAPVAAEMYRDLVVVLEEAFTELGVVEPRAAAGEVSALIGGLTLDAVTPHGSLTSAQVRATLRRALNRILNE</sequence>
<accession>A0A0Q0TXY3</accession>
<dbReference type="InterPro" id="IPR001647">
    <property type="entry name" value="HTH_TetR"/>
</dbReference>
<dbReference type="PATRIC" id="fig|1544416.3.peg.2001"/>
<evidence type="ECO:0000313" key="8">
    <source>
        <dbReference type="Proteomes" id="UP000050517"/>
    </source>
</evidence>
<feature type="domain" description="HTH tetR-type" evidence="6">
    <location>
        <begin position="8"/>
        <end position="68"/>
    </location>
</feature>
<dbReference type="InterPro" id="IPR036271">
    <property type="entry name" value="Tet_transcr_reg_TetR-rel_C_sf"/>
</dbReference>
<evidence type="ECO:0000256" key="5">
    <source>
        <dbReference type="PROSITE-ProRule" id="PRU00335"/>
    </source>
</evidence>
<comment type="caution">
    <text evidence="7">The sequence shown here is derived from an EMBL/GenBank/DDBJ whole genome shotgun (WGS) entry which is preliminary data.</text>
</comment>
<evidence type="ECO:0000313" key="7">
    <source>
        <dbReference type="EMBL" id="KQB83925.1"/>
    </source>
</evidence>
<feature type="DNA-binding region" description="H-T-H motif" evidence="5">
    <location>
        <begin position="31"/>
        <end position="50"/>
    </location>
</feature>
<dbReference type="GO" id="GO:0003677">
    <property type="term" value="F:DNA binding"/>
    <property type="evidence" value="ECO:0007669"/>
    <property type="project" value="UniProtKB-UniRule"/>
</dbReference>
<proteinExistence type="predicted"/>
<dbReference type="InterPro" id="IPR039538">
    <property type="entry name" value="BetI_C"/>
</dbReference>
<protein>
    <submittedName>
        <fullName evidence="7">HTH-type transcriptional regulator BetI</fullName>
    </submittedName>
</protein>
<dbReference type="InterPro" id="IPR009057">
    <property type="entry name" value="Homeodomain-like_sf"/>
</dbReference>
<dbReference type="Proteomes" id="UP000050517">
    <property type="component" value="Unassembled WGS sequence"/>
</dbReference>
<dbReference type="Pfam" id="PF13977">
    <property type="entry name" value="TetR_C_6"/>
    <property type="match status" value="1"/>
</dbReference>
<name>A0A0Q0TXY3_9CORY</name>
<dbReference type="STRING" id="1544416.Cocul_02002"/>
<dbReference type="PROSITE" id="PS50977">
    <property type="entry name" value="HTH_TETR_2"/>
    <property type="match status" value="1"/>
</dbReference>
<gene>
    <name evidence="7" type="primary">betI_4</name>
    <name evidence="7" type="ORF">Cocul_02002</name>
</gene>
<dbReference type="Gene3D" id="1.10.357.10">
    <property type="entry name" value="Tetracycline Repressor, domain 2"/>
    <property type="match status" value="1"/>
</dbReference>
<evidence type="ECO:0000256" key="3">
    <source>
        <dbReference type="ARBA" id="ARBA00023125"/>
    </source>
</evidence>